<accession>A0ABX2ZL39</accession>
<dbReference type="Pfam" id="PF13472">
    <property type="entry name" value="Lipase_GDSL_2"/>
    <property type="match status" value="1"/>
</dbReference>
<dbReference type="InterPro" id="IPR013830">
    <property type="entry name" value="SGNH_hydro"/>
</dbReference>
<evidence type="ECO:0000313" key="2">
    <source>
        <dbReference type="EMBL" id="ODG90435.1"/>
    </source>
</evidence>
<evidence type="ECO:0000313" key="3">
    <source>
        <dbReference type="Proteomes" id="UP000094580"/>
    </source>
</evidence>
<comment type="caution">
    <text evidence="2">The sequence shown here is derived from an EMBL/GenBank/DDBJ whole genome shotgun (WGS) entry which is preliminary data.</text>
</comment>
<name>A0ABX2ZL39_9BACI</name>
<organism evidence="2 3">
    <name type="scientific">Gottfriedia luciferensis</name>
    <dbReference type="NCBI Taxonomy" id="178774"/>
    <lineage>
        <taxon>Bacteria</taxon>
        <taxon>Bacillati</taxon>
        <taxon>Bacillota</taxon>
        <taxon>Bacilli</taxon>
        <taxon>Bacillales</taxon>
        <taxon>Bacillaceae</taxon>
        <taxon>Gottfriedia</taxon>
    </lineage>
</organism>
<dbReference type="InterPro" id="IPR051532">
    <property type="entry name" value="Ester_Hydrolysis_Enzymes"/>
</dbReference>
<proteinExistence type="predicted"/>
<dbReference type="Proteomes" id="UP000094580">
    <property type="component" value="Unassembled WGS sequence"/>
</dbReference>
<evidence type="ECO:0000259" key="1">
    <source>
        <dbReference type="Pfam" id="PF13472"/>
    </source>
</evidence>
<keyword evidence="3" id="KW-1185">Reference proteome</keyword>
<dbReference type="PANTHER" id="PTHR30383">
    <property type="entry name" value="THIOESTERASE 1/PROTEASE 1/LYSOPHOSPHOLIPASE L1"/>
    <property type="match status" value="1"/>
</dbReference>
<reference evidence="2 3" key="1">
    <citation type="submission" date="2016-07" db="EMBL/GenBank/DDBJ databases">
        <authorList>
            <person name="Townsley L."/>
            <person name="Shank E.A."/>
        </authorList>
    </citation>
    <scope>NUCLEOTIDE SEQUENCE [LARGE SCALE GENOMIC DNA]</scope>
    <source>
        <strain evidence="2 3">CH01</strain>
    </source>
</reference>
<feature type="domain" description="SGNH hydrolase-type esterase" evidence="1">
    <location>
        <begin position="65"/>
        <end position="251"/>
    </location>
</feature>
<dbReference type="Gene3D" id="3.40.50.1110">
    <property type="entry name" value="SGNH hydrolase"/>
    <property type="match status" value="1"/>
</dbReference>
<dbReference type="SUPFAM" id="SSF52266">
    <property type="entry name" value="SGNH hydrolase"/>
    <property type="match status" value="1"/>
</dbReference>
<dbReference type="InterPro" id="IPR036514">
    <property type="entry name" value="SGNH_hydro_sf"/>
</dbReference>
<protein>
    <recommendedName>
        <fullName evidence="1">SGNH hydrolase-type esterase domain-containing protein</fullName>
    </recommendedName>
</protein>
<dbReference type="EMBL" id="MDKC01000034">
    <property type="protein sequence ID" value="ODG90435.1"/>
    <property type="molecule type" value="Genomic_DNA"/>
</dbReference>
<gene>
    <name evidence="2" type="ORF">BED47_11185</name>
</gene>
<sequence>MKYNHFVRFIMFISLLCFLLLSYGFVKGAYSVLNPQKSKLIVNNNTQKNNQNDIVHKNNKLKIVALGDSLTRGVGDDEGTGYVGRLKTILQKEYKQPTTITNLAVSGAKTSNLLNDLKKKNIQETIGSADIIVLSIGSNDLFPGANQLNEEFLKTYRPDEKTFKNNLQSIFKLIRQKNPTASIYAFGYYNPFHNVQGLDASSSFVSRWNNLLELSVLQTNNAYVIPTFDLFFNEEKKYLYTDHFHPNKDGYIEMANRLTSKIGSQLRGESNE</sequence>
<dbReference type="PANTHER" id="PTHR30383:SF27">
    <property type="entry name" value="SPORE GERMINATION LIPASE LIPC"/>
    <property type="match status" value="1"/>
</dbReference>
<dbReference type="RefSeq" id="WP_069034856.1">
    <property type="nucleotide sequence ID" value="NZ_MDKC01000034.1"/>
</dbReference>